<sequence length="108" mass="11768">MCDKIIQRAVKVLAANGVEINRDAWIKSAEECEQSESIHTAKAIIMAVIGLGVDDQDRKHTWKEDAASCTKNSAPECARAIHAHAVSVLPSKKSVWIDAAYHELNTGT</sequence>
<dbReference type="eggNOG" id="KOG0495">
    <property type="taxonomic scope" value="Eukaryota"/>
</dbReference>
<organism evidence="1 2">
    <name type="scientific">Sphaeroforma arctica JP610</name>
    <dbReference type="NCBI Taxonomy" id="667725"/>
    <lineage>
        <taxon>Eukaryota</taxon>
        <taxon>Ichthyosporea</taxon>
        <taxon>Ichthyophonida</taxon>
        <taxon>Sphaeroforma</taxon>
    </lineage>
</organism>
<dbReference type="AlphaFoldDB" id="A0A0L0FJ73"/>
<dbReference type="RefSeq" id="XP_014150734.1">
    <property type="nucleotide sequence ID" value="XM_014295259.1"/>
</dbReference>
<name>A0A0L0FJ73_9EUKA</name>
<evidence type="ECO:0000313" key="1">
    <source>
        <dbReference type="EMBL" id="KNC76832.1"/>
    </source>
</evidence>
<dbReference type="OrthoDB" id="440128at2759"/>
<dbReference type="Gene3D" id="1.25.40.10">
    <property type="entry name" value="Tetratricopeptide repeat domain"/>
    <property type="match status" value="1"/>
</dbReference>
<dbReference type="STRING" id="667725.A0A0L0FJ73"/>
<keyword evidence="2" id="KW-1185">Reference proteome</keyword>
<gene>
    <name evidence="1" type="ORF">SARC_10690</name>
</gene>
<proteinExistence type="predicted"/>
<dbReference type="InterPro" id="IPR011990">
    <property type="entry name" value="TPR-like_helical_dom_sf"/>
</dbReference>
<dbReference type="Proteomes" id="UP000054560">
    <property type="component" value="Unassembled WGS sequence"/>
</dbReference>
<feature type="non-terminal residue" evidence="1">
    <location>
        <position position="108"/>
    </location>
</feature>
<accession>A0A0L0FJ73</accession>
<reference evidence="1 2" key="1">
    <citation type="submission" date="2011-02" db="EMBL/GenBank/DDBJ databases">
        <title>The Genome Sequence of Sphaeroforma arctica JP610.</title>
        <authorList>
            <consortium name="The Broad Institute Genome Sequencing Platform"/>
            <person name="Russ C."/>
            <person name="Cuomo C."/>
            <person name="Young S.K."/>
            <person name="Zeng Q."/>
            <person name="Gargeya S."/>
            <person name="Alvarado L."/>
            <person name="Berlin A."/>
            <person name="Chapman S.B."/>
            <person name="Chen Z."/>
            <person name="Freedman E."/>
            <person name="Gellesch M."/>
            <person name="Goldberg J."/>
            <person name="Griggs A."/>
            <person name="Gujja S."/>
            <person name="Heilman E."/>
            <person name="Heiman D."/>
            <person name="Howarth C."/>
            <person name="Mehta T."/>
            <person name="Neiman D."/>
            <person name="Pearson M."/>
            <person name="Roberts A."/>
            <person name="Saif S."/>
            <person name="Shea T."/>
            <person name="Shenoy N."/>
            <person name="Sisk P."/>
            <person name="Stolte C."/>
            <person name="Sykes S."/>
            <person name="White J."/>
            <person name="Yandava C."/>
            <person name="Burger G."/>
            <person name="Gray M.W."/>
            <person name="Holland P.W.H."/>
            <person name="King N."/>
            <person name="Lang F.B.F."/>
            <person name="Roger A.J."/>
            <person name="Ruiz-Trillo I."/>
            <person name="Haas B."/>
            <person name="Nusbaum C."/>
            <person name="Birren B."/>
        </authorList>
    </citation>
    <scope>NUCLEOTIDE SEQUENCE [LARGE SCALE GENOMIC DNA]</scope>
    <source>
        <strain evidence="1 2">JP610</strain>
    </source>
</reference>
<evidence type="ECO:0000313" key="2">
    <source>
        <dbReference type="Proteomes" id="UP000054560"/>
    </source>
</evidence>
<protein>
    <submittedName>
        <fullName evidence="1">Uncharacterized protein</fullName>
    </submittedName>
</protein>
<dbReference type="EMBL" id="KQ242947">
    <property type="protein sequence ID" value="KNC76832.1"/>
    <property type="molecule type" value="Genomic_DNA"/>
</dbReference>
<dbReference type="GeneID" id="25911194"/>